<dbReference type="Gene3D" id="3.50.30.40">
    <property type="entry name" value="Ribonuclease E inhibitor RraA/RraA-like"/>
    <property type="match status" value="1"/>
</dbReference>
<dbReference type="SUPFAM" id="SSF89562">
    <property type="entry name" value="RraA-like"/>
    <property type="match status" value="1"/>
</dbReference>
<reference evidence="3" key="1">
    <citation type="journal article" date="2019" name="Int. J. Syst. Evol. Microbiol.">
        <title>The Global Catalogue of Microorganisms (GCM) 10K type strain sequencing project: providing services to taxonomists for standard genome sequencing and annotation.</title>
        <authorList>
            <consortium name="The Broad Institute Genomics Platform"/>
            <consortium name="The Broad Institute Genome Sequencing Center for Infectious Disease"/>
            <person name="Wu L."/>
            <person name="Ma J."/>
        </authorList>
    </citation>
    <scope>NUCLEOTIDE SEQUENCE [LARGE SCALE GENOMIC DNA]</scope>
    <source>
        <strain evidence="3">JCM 11574</strain>
    </source>
</reference>
<evidence type="ECO:0000256" key="1">
    <source>
        <dbReference type="SAM" id="MobiDB-lite"/>
    </source>
</evidence>
<evidence type="ECO:0008006" key="4">
    <source>
        <dbReference type="Google" id="ProtNLM"/>
    </source>
</evidence>
<feature type="region of interest" description="Disordered" evidence="1">
    <location>
        <begin position="43"/>
        <end position="62"/>
    </location>
</feature>
<dbReference type="InterPro" id="IPR005493">
    <property type="entry name" value="RraA/RraA-like"/>
</dbReference>
<protein>
    <recommendedName>
        <fullName evidence="4">Oxaloacetate decarboxylase</fullName>
    </recommendedName>
</protein>
<gene>
    <name evidence="2" type="ORF">GCM10010521_08320</name>
</gene>
<keyword evidence="3" id="KW-1185">Reference proteome</keyword>
<evidence type="ECO:0000313" key="2">
    <source>
        <dbReference type="EMBL" id="GAA3123699.1"/>
    </source>
</evidence>
<dbReference type="Proteomes" id="UP001500893">
    <property type="component" value="Unassembled WGS sequence"/>
</dbReference>
<accession>A0ABP6MT86</accession>
<dbReference type="InterPro" id="IPR036704">
    <property type="entry name" value="RraA/RraA-like_sf"/>
</dbReference>
<dbReference type="Pfam" id="PF03737">
    <property type="entry name" value="RraA-like"/>
    <property type="match status" value="1"/>
</dbReference>
<evidence type="ECO:0000313" key="3">
    <source>
        <dbReference type="Proteomes" id="UP001500893"/>
    </source>
</evidence>
<comment type="caution">
    <text evidence="2">The sequence shown here is derived from an EMBL/GenBank/DDBJ whole genome shotgun (WGS) entry which is preliminary data.</text>
</comment>
<name>A0ABP6MT86_9ACTN</name>
<dbReference type="EMBL" id="BAAAVM010000010">
    <property type="protein sequence ID" value="GAA3123699.1"/>
    <property type="molecule type" value="Genomic_DNA"/>
</dbReference>
<proteinExistence type="predicted"/>
<sequence length="62" mass="6423">MIHAPGAKKAVGRLKTEVRCGGVPVNADDVVAADEDEGVVVPRPAGRTRASWSSPRPAGTRC</sequence>
<organism evidence="2 3">
    <name type="scientific">Streptomyces rameus</name>
    <dbReference type="NCBI Taxonomy" id="68261"/>
    <lineage>
        <taxon>Bacteria</taxon>
        <taxon>Bacillati</taxon>
        <taxon>Actinomycetota</taxon>
        <taxon>Actinomycetes</taxon>
        <taxon>Kitasatosporales</taxon>
        <taxon>Streptomycetaceae</taxon>
        <taxon>Streptomyces</taxon>
    </lineage>
</organism>